<evidence type="ECO:0000313" key="3">
    <source>
        <dbReference type="Proteomes" id="UP000322699"/>
    </source>
</evidence>
<feature type="transmembrane region" description="Helical" evidence="1">
    <location>
        <begin position="223"/>
        <end position="256"/>
    </location>
</feature>
<feature type="transmembrane region" description="Helical" evidence="1">
    <location>
        <begin position="165"/>
        <end position="185"/>
    </location>
</feature>
<feature type="transmembrane region" description="Helical" evidence="1">
    <location>
        <begin position="132"/>
        <end position="153"/>
    </location>
</feature>
<evidence type="ECO:0000256" key="1">
    <source>
        <dbReference type="SAM" id="Phobius"/>
    </source>
</evidence>
<feature type="transmembrane region" description="Helical" evidence="1">
    <location>
        <begin position="472"/>
        <end position="492"/>
    </location>
</feature>
<evidence type="ECO:0000313" key="2">
    <source>
        <dbReference type="EMBL" id="KAA1261620.1"/>
    </source>
</evidence>
<dbReference type="OrthoDB" id="251120at2"/>
<protein>
    <recommendedName>
        <fullName evidence="4">Glycosyltransferase RgtA/B/C/D-like domain-containing protein</fullName>
    </recommendedName>
</protein>
<gene>
    <name evidence="2" type="ORF">LF1_41710</name>
</gene>
<dbReference type="Proteomes" id="UP000322699">
    <property type="component" value="Unassembled WGS sequence"/>
</dbReference>
<reference evidence="2 3" key="1">
    <citation type="submission" date="2019-08" db="EMBL/GenBank/DDBJ databases">
        <title>Deep-cultivation of Planctomycetes and their phenomic and genomic characterization uncovers novel biology.</title>
        <authorList>
            <person name="Wiegand S."/>
            <person name="Jogler M."/>
            <person name="Boedeker C."/>
            <person name="Pinto D."/>
            <person name="Vollmers J."/>
            <person name="Rivas-Marin E."/>
            <person name="Kohn T."/>
            <person name="Peeters S.H."/>
            <person name="Heuer A."/>
            <person name="Rast P."/>
            <person name="Oberbeckmann S."/>
            <person name="Bunk B."/>
            <person name="Jeske O."/>
            <person name="Meyerdierks A."/>
            <person name="Storesund J.E."/>
            <person name="Kallscheuer N."/>
            <person name="Luecker S."/>
            <person name="Lage O.M."/>
            <person name="Pohl T."/>
            <person name="Merkel B.J."/>
            <person name="Hornburger P."/>
            <person name="Mueller R.-W."/>
            <person name="Bruemmer F."/>
            <person name="Labrenz M."/>
            <person name="Spormann A.M."/>
            <person name="Op Den Camp H."/>
            <person name="Overmann J."/>
            <person name="Amann R."/>
            <person name="Jetten M.S.M."/>
            <person name="Mascher T."/>
            <person name="Medema M.H."/>
            <person name="Devos D.P."/>
            <person name="Kaster A.-K."/>
            <person name="Ovreas L."/>
            <person name="Rohde M."/>
            <person name="Galperin M.Y."/>
            <person name="Jogler C."/>
        </authorList>
    </citation>
    <scope>NUCLEOTIDE SEQUENCE [LARGE SCALE GENOMIC DNA]</scope>
    <source>
        <strain evidence="2 3">LF1</strain>
    </source>
</reference>
<feature type="transmembrane region" description="Helical" evidence="1">
    <location>
        <begin position="414"/>
        <end position="433"/>
    </location>
</feature>
<comment type="caution">
    <text evidence="2">The sequence shown here is derived from an EMBL/GenBank/DDBJ whole genome shotgun (WGS) entry which is preliminary data.</text>
</comment>
<dbReference type="EMBL" id="VRLW01000001">
    <property type="protein sequence ID" value="KAA1261620.1"/>
    <property type="molecule type" value="Genomic_DNA"/>
</dbReference>
<sequence length="538" mass="60967">MKKHVIKRAKRWVKFKIIILLALTVIAVGIIFAKSPEGDTAFLSANDRSRWCTVASLVEHGTYVIDDVISIRDPNNSGRRPWDTIDKVQHRGPTGTVHFYSSKPPLFPTMVAGVYWVINKCTGLKITDHPILIPKIILLLVNLPLYGIFLWSMASVIDHLCRTSWAKYTAMIATSFCTMLLPFSISLGNHLPAAASIAVATALYFYAAEILDDEYGVWKSVHPLVYFLAGIAIAFGVANELPALAMAVLFVGLFFLLERSSAVPIFLGASLVAFLFFGTNWIAHQSLRPAYAHRGNGMKVGKFIKTTDSTISNDQKLEDLSEQLEVHLREVSRLGKEQSIQLSHSDESERWRITAASRDYALLDKGGHWEMRLWDDWYEYPGSYWQDGRRRGVDLGEPSRWAYLFHITIGHHGIFSLTPLFFLIPFGIVRLVLFGPADLMRFSIAVSIASIVCVAFYVMRPLIDRNYGGVSSYFRWVLWFMPLWIPMVAVTLDDWSQYRWFRVLAIVLIAISTASMSTALANPWQSPWLYDLWQDWTG</sequence>
<keyword evidence="1" id="KW-0812">Transmembrane</keyword>
<feature type="transmembrane region" description="Helical" evidence="1">
    <location>
        <begin position="191"/>
        <end position="211"/>
    </location>
</feature>
<dbReference type="RefSeq" id="WP_084422606.1">
    <property type="nucleotide sequence ID" value="NZ_LWSK01000043.1"/>
</dbReference>
<organism evidence="2 3">
    <name type="scientific">Rubripirellula obstinata</name>
    <dbReference type="NCBI Taxonomy" id="406547"/>
    <lineage>
        <taxon>Bacteria</taxon>
        <taxon>Pseudomonadati</taxon>
        <taxon>Planctomycetota</taxon>
        <taxon>Planctomycetia</taxon>
        <taxon>Pirellulales</taxon>
        <taxon>Pirellulaceae</taxon>
        <taxon>Rubripirellula</taxon>
    </lineage>
</organism>
<name>A0A5B1CPR8_9BACT</name>
<feature type="transmembrane region" description="Helical" evidence="1">
    <location>
        <begin position="262"/>
        <end position="283"/>
    </location>
</feature>
<keyword evidence="1" id="KW-0472">Membrane</keyword>
<feature type="transmembrane region" description="Helical" evidence="1">
    <location>
        <begin position="498"/>
        <end position="521"/>
    </location>
</feature>
<proteinExistence type="predicted"/>
<dbReference type="AlphaFoldDB" id="A0A5B1CPR8"/>
<keyword evidence="1" id="KW-1133">Transmembrane helix</keyword>
<evidence type="ECO:0008006" key="4">
    <source>
        <dbReference type="Google" id="ProtNLM"/>
    </source>
</evidence>
<feature type="transmembrane region" description="Helical" evidence="1">
    <location>
        <begin position="439"/>
        <end position="460"/>
    </location>
</feature>
<accession>A0A5B1CPR8</accession>
<keyword evidence="3" id="KW-1185">Reference proteome</keyword>